<dbReference type="Gene3D" id="2.60.120.620">
    <property type="entry name" value="q2cbj1_9rhob like domain"/>
    <property type="match status" value="2"/>
</dbReference>
<dbReference type="EMBL" id="UINC01019831">
    <property type="protein sequence ID" value="SVA83869.1"/>
    <property type="molecule type" value="Genomic_DNA"/>
</dbReference>
<name>A0A381Z3W6_9ZZZZ</name>
<organism evidence="1">
    <name type="scientific">marine metagenome</name>
    <dbReference type="NCBI Taxonomy" id="408172"/>
    <lineage>
        <taxon>unclassified sequences</taxon>
        <taxon>metagenomes</taxon>
        <taxon>ecological metagenomes</taxon>
    </lineage>
</organism>
<dbReference type="PANTHER" id="PTHR20883:SF49">
    <property type="entry name" value="PHYTANOYL-COA DIOXYGENASE"/>
    <property type="match status" value="1"/>
</dbReference>
<sequence>MPESGLLRAVTQDEQKSFHRDGAVLLRGILASKWNEVLEKGLEYTRNHPDGMSAGIDMALRIDQFPASHSPMLSKLVHDSPIAEIVGTIMEVPVRFYMDQMFYKPAGEIFPSAWHQDTSYYNVDGHQLVRAWVCVDPAPRNVSLEVVRGSHLWNITYRPPVGMDPKTDPEAAEQLEKDFADGKVLIGKEAHENWTYFDSFMDPSLPPLPNIDNHRDSFDILGWDYEPGDVILFHGNILHSAKGGVTLSHPRRAHASLWVGPDVHYLRRRSQSIPDPIALYDEAPKDGQPLADFPEVFPVAWEP</sequence>
<proteinExistence type="predicted"/>
<evidence type="ECO:0000313" key="1">
    <source>
        <dbReference type="EMBL" id="SVA83869.1"/>
    </source>
</evidence>
<dbReference type="Pfam" id="PF05721">
    <property type="entry name" value="PhyH"/>
    <property type="match status" value="1"/>
</dbReference>
<protein>
    <recommendedName>
        <fullName evidence="2">Phytanoyl-CoA dioxygenase</fullName>
    </recommendedName>
</protein>
<gene>
    <name evidence="1" type="ORF">METZ01_LOCUS136723</name>
</gene>
<dbReference type="SUPFAM" id="SSF51197">
    <property type="entry name" value="Clavaminate synthase-like"/>
    <property type="match status" value="1"/>
</dbReference>
<dbReference type="AlphaFoldDB" id="A0A381Z3W6"/>
<dbReference type="InterPro" id="IPR008775">
    <property type="entry name" value="Phytyl_CoA_dOase-like"/>
</dbReference>
<reference evidence="1" key="1">
    <citation type="submission" date="2018-05" db="EMBL/GenBank/DDBJ databases">
        <authorList>
            <person name="Lanie J.A."/>
            <person name="Ng W.-L."/>
            <person name="Kazmierczak K.M."/>
            <person name="Andrzejewski T.M."/>
            <person name="Davidsen T.M."/>
            <person name="Wayne K.J."/>
            <person name="Tettelin H."/>
            <person name="Glass J.I."/>
            <person name="Rusch D."/>
            <person name="Podicherti R."/>
            <person name="Tsui H.-C.T."/>
            <person name="Winkler M.E."/>
        </authorList>
    </citation>
    <scope>NUCLEOTIDE SEQUENCE</scope>
</reference>
<accession>A0A381Z3W6</accession>
<evidence type="ECO:0008006" key="2">
    <source>
        <dbReference type="Google" id="ProtNLM"/>
    </source>
</evidence>
<dbReference type="PANTHER" id="PTHR20883">
    <property type="entry name" value="PHYTANOYL-COA DIOXYGENASE DOMAIN CONTAINING 1"/>
    <property type="match status" value="1"/>
</dbReference>